<reference evidence="21" key="1">
    <citation type="submission" date="2023-07" db="EMBL/GenBank/DDBJ databases">
        <title>Genome content predicts the carbon catabolic preferences of heterotrophic bacteria.</title>
        <authorList>
            <person name="Gralka M."/>
        </authorList>
    </citation>
    <scope>NUCLEOTIDE SEQUENCE</scope>
    <source>
        <strain evidence="21">I2M16</strain>
    </source>
</reference>
<dbReference type="InterPro" id="IPR004358">
    <property type="entry name" value="Sig_transdc_His_kin-like_C"/>
</dbReference>
<feature type="domain" description="HPt" evidence="20">
    <location>
        <begin position="811"/>
        <end position="904"/>
    </location>
</feature>
<dbReference type="CDD" id="cd16922">
    <property type="entry name" value="HATPase_EvgS-ArcB-TorS-like"/>
    <property type="match status" value="1"/>
</dbReference>
<dbReference type="GO" id="GO:0000155">
    <property type="term" value="F:phosphorelay sensor kinase activity"/>
    <property type="evidence" value="ECO:0007669"/>
    <property type="project" value="InterPro"/>
</dbReference>
<dbReference type="CDD" id="cd17546">
    <property type="entry name" value="REC_hyHK_CKI1_RcsC-like"/>
    <property type="match status" value="1"/>
</dbReference>
<comment type="caution">
    <text evidence="21">The sequence shown here is derived from an EMBL/GenBank/DDBJ whole genome shotgun (WGS) entry which is preliminary data.</text>
</comment>
<keyword evidence="6" id="KW-0808">Transferase</keyword>
<evidence type="ECO:0000256" key="12">
    <source>
        <dbReference type="ARBA" id="ARBA00023012"/>
    </source>
</evidence>
<dbReference type="CDD" id="cd06225">
    <property type="entry name" value="HAMP"/>
    <property type="match status" value="1"/>
</dbReference>
<dbReference type="PROSITE" id="PS50885">
    <property type="entry name" value="HAMP"/>
    <property type="match status" value="1"/>
</dbReference>
<feature type="domain" description="HAMP" evidence="19">
    <location>
        <begin position="189"/>
        <end position="242"/>
    </location>
</feature>
<keyword evidence="11 16" id="KW-1133">Transmembrane helix</keyword>
<evidence type="ECO:0000256" key="13">
    <source>
        <dbReference type="ARBA" id="ARBA00023136"/>
    </source>
</evidence>
<evidence type="ECO:0000256" key="8">
    <source>
        <dbReference type="ARBA" id="ARBA00022741"/>
    </source>
</evidence>
<dbReference type="SUPFAM" id="SSF47226">
    <property type="entry name" value="Histidine-containing phosphotransfer domain, HPT domain"/>
    <property type="match status" value="1"/>
</dbReference>
<dbReference type="PROSITE" id="PS50109">
    <property type="entry name" value="HIS_KIN"/>
    <property type="match status" value="1"/>
</dbReference>
<evidence type="ECO:0000259" key="19">
    <source>
        <dbReference type="PROSITE" id="PS50885"/>
    </source>
</evidence>
<organism evidence="21 22">
    <name type="scientific">Neptunomonas phycophila</name>
    <dbReference type="NCBI Taxonomy" id="1572645"/>
    <lineage>
        <taxon>Bacteria</taxon>
        <taxon>Pseudomonadati</taxon>
        <taxon>Pseudomonadota</taxon>
        <taxon>Gammaproteobacteria</taxon>
        <taxon>Oceanospirillales</taxon>
        <taxon>Oceanospirillaceae</taxon>
        <taxon>Neptunomonas</taxon>
    </lineage>
</organism>
<keyword evidence="5 15" id="KW-0597">Phosphoprotein</keyword>
<dbReference type="PANTHER" id="PTHR45339:SF1">
    <property type="entry name" value="HYBRID SIGNAL TRANSDUCTION HISTIDINE KINASE J"/>
    <property type="match status" value="1"/>
</dbReference>
<dbReference type="InterPro" id="IPR003660">
    <property type="entry name" value="HAMP_dom"/>
</dbReference>
<dbReference type="InterPro" id="IPR036097">
    <property type="entry name" value="HisK_dim/P_sf"/>
</dbReference>
<comment type="catalytic activity">
    <reaction evidence="1">
        <text>ATP + protein L-histidine = ADP + protein N-phospho-L-histidine.</text>
        <dbReference type="EC" id="2.7.13.3"/>
    </reaction>
</comment>
<dbReference type="InterPro" id="IPR033417">
    <property type="entry name" value="CHASE8"/>
</dbReference>
<dbReference type="InterPro" id="IPR001789">
    <property type="entry name" value="Sig_transdc_resp-reg_receiver"/>
</dbReference>
<evidence type="ECO:0000256" key="16">
    <source>
        <dbReference type="SAM" id="Phobius"/>
    </source>
</evidence>
<evidence type="ECO:0000256" key="3">
    <source>
        <dbReference type="ARBA" id="ARBA00012438"/>
    </source>
</evidence>
<evidence type="ECO:0000259" key="18">
    <source>
        <dbReference type="PROSITE" id="PS50110"/>
    </source>
</evidence>
<dbReference type="InterPro" id="IPR036890">
    <property type="entry name" value="HATPase_C_sf"/>
</dbReference>
<feature type="domain" description="Response regulatory" evidence="18">
    <location>
        <begin position="651"/>
        <end position="770"/>
    </location>
</feature>
<keyword evidence="12" id="KW-0902">Two-component regulatory system</keyword>
<keyword evidence="4" id="KW-1003">Cell membrane</keyword>
<dbReference type="EC" id="2.7.13.3" evidence="3"/>
<dbReference type="GO" id="GO:0005524">
    <property type="term" value="F:ATP binding"/>
    <property type="evidence" value="ECO:0007669"/>
    <property type="project" value="UniProtKB-KW"/>
</dbReference>
<proteinExistence type="predicted"/>
<dbReference type="Gene3D" id="3.30.565.10">
    <property type="entry name" value="Histidine kinase-like ATPase, C-terminal domain"/>
    <property type="match status" value="1"/>
</dbReference>
<evidence type="ECO:0000313" key="22">
    <source>
        <dbReference type="Proteomes" id="UP001169862"/>
    </source>
</evidence>
<accession>A0AAW7XPD1</accession>
<dbReference type="Gene3D" id="6.10.340.10">
    <property type="match status" value="1"/>
</dbReference>
<gene>
    <name evidence="21" type="ORF">Q4490_13835</name>
</gene>
<dbReference type="Proteomes" id="UP001169862">
    <property type="component" value="Unassembled WGS sequence"/>
</dbReference>
<evidence type="ECO:0000256" key="15">
    <source>
        <dbReference type="PROSITE-ProRule" id="PRU00169"/>
    </source>
</evidence>
<evidence type="ECO:0000256" key="10">
    <source>
        <dbReference type="ARBA" id="ARBA00022840"/>
    </source>
</evidence>
<keyword evidence="7 16" id="KW-0812">Transmembrane</keyword>
<dbReference type="FunFam" id="3.30.565.10:FF:000010">
    <property type="entry name" value="Sensor histidine kinase RcsC"/>
    <property type="match status" value="1"/>
</dbReference>
<dbReference type="CDD" id="cd00082">
    <property type="entry name" value="HisKA"/>
    <property type="match status" value="1"/>
</dbReference>
<feature type="transmembrane region" description="Helical" evidence="16">
    <location>
        <begin position="165"/>
        <end position="183"/>
    </location>
</feature>
<dbReference type="SUPFAM" id="SSF47384">
    <property type="entry name" value="Homodimeric domain of signal transducing histidine kinase"/>
    <property type="match status" value="1"/>
</dbReference>
<dbReference type="InterPro" id="IPR003661">
    <property type="entry name" value="HisK_dim/P_dom"/>
</dbReference>
<dbReference type="InterPro" id="IPR003594">
    <property type="entry name" value="HATPase_dom"/>
</dbReference>
<keyword evidence="8" id="KW-0547">Nucleotide-binding</keyword>
<dbReference type="SMART" id="SM00387">
    <property type="entry name" value="HATPase_c"/>
    <property type="match status" value="1"/>
</dbReference>
<protein>
    <recommendedName>
        <fullName evidence="3">histidine kinase</fullName>
        <ecNumber evidence="3">2.7.13.3</ecNumber>
    </recommendedName>
</protein>
<dbReference type="SUPFAM" id="SSF158472">
    <property type="entry name" value="HAMP domain-like"/>
    <property type="match status" value="1"/>
</dbReference>
<dbReference type="SMART" id="SM00388">
    <property type="entry name" value="HisKA"/>
    <property type="match status" value="1"/>
</dbReference>
<evidence type="ECO:0000256" key="5">
    <source>
        <dbReference type="ARBA" id="ARBA00022553"/>
    </source>
</evidence>
<dbReference type="SMART" id="SM00304">
    <property type="entry name" value="HAMP"/>
    <property type="match status" value="1"/>
</dbReference>
<dbReference type="SMART" id="SM00073">
    <property type="entry name" value="HPT"/>
    <property type="match status" value="1"/>
</dbReference>
<evidence type="ECO:0000256" key="2">
    <source>
        <dbReference type="ARBA" id="ARBA00004651"/>
    </source>
</evidence>
<keyword evidence="9" id="KW-0418">Kinase</keyword>
<feature type="domain" description="Histidine kinase" evidence="17">
    <location>
        <begin position="264"/>
        <end position="484"/>
    </location>
</feature>
<dbReference type="Pfam" id="PF01627">
    <property type="entry name" value="Hpt"/>
    <property type="match status" value="1"/>
</dbReference>
<dbReference type="Pfam" id="PF02518">
    <property type="entry name" value="HATPase_c"/>
    <property type="match status" value="1"/>
</dbReference>
<dbReference type="PANTHER" id="PTHR45339">
    <property type="entry name" value="HYBRID SIGNAL TRANSDUCTION HISTIDINE KINASE J"/>
    <property type="match status" value="1"/>
</dbReference>
<dbReference type="SMART" id="SM00448">
    <property type="entry name" value="REC"/>
    <property type="match status" value="1"/>
</dbReference>
<dbReference type="Pfam" id="PF00512">
    <property type="entry name" value="HisKA"/>
    <property type="match status" value="1"/>
</dbReference>
<dbReference type="InterPro" id="IPR008207">
    <property type="entry name" value="Sig_transdc_His_kin_Hpt_dom"/>
</dbReference>
<keyword evidence="10 21" id="KW-0067">ATP-binding</keyword>
<feature type="modified residue" description="4-aspartylphosphate" evidence="15">
    <location>
        <position position="700"/>
    </location>
</feature>
<evidence type="ECO:0000256" key="9">
    <source>
        <dbReference type="ARBA" id="ARBA00022777"/>
    </source>
</evidence>
<evidence type="ECO:0000256" key="11">
    <source>
        <dbReference type="ARBA" id="ARBA00022989"/>
    </source>
</evidence>
<dbReference type="InterPro" id="IPR011006">
    <property type="entry name" value="CheY-like_superfamily"/>
</dbReference>
<evidence type="ECO:0000259" key="17">
    <source>
        <dbReference type="PROSITE" id="PS50109"/>
    </source>
</evidence>
<dbReference type="InterPro" id="IPR036641">
    <property type="entry name" value="HPT_dom_sf"/>
</dbReference>
<keyword evidence="13 16" id="KW-0472">Membrane</keyword>
<dbReference type="Pfam" id="PF00072">
    <property type="entry name" value="Response_reg"/>
    <property type="match status" value="1"/>
</dbReference>
<dbReference type="Gene3D" id="3.40.50.2300">
    <property type="match status" value="1"/>
</dbReference>
<dbReference type="Pfam" id="PF17152">
    <property type="entry name" value="CHASE8"/>
    <property type="match status" value="1"/>
</dbReference>
<dbReference type="FunFam" id="1.10.287.130:FF:000003">
    <property type="entry name" value="Histidine kinase"/>
    <property type="match status" value="1"/>
</dbReference>
<dbReference type="PRINTS" id="PR00344">
    <property type="entry name" value="BCTRLSENSOR"/>
</dbReference>
<dbReference type="PROSITE" id="PS50110">
    <property type="entry name" value="RESPONSE_REGULATORY"/>
    <property type="match status" value="1"/>
</dbReference>
<dbReference type="Gene3D" id="1.20.120.160">
    <property type="entry name" value="HPT domain"/>
    <property type="match status" value="1"/>
</dbReference>
<evidence type="ECO:0000256" key="14">
    <source>
        <dbReference type="PROSITE-ProRule" id="PRU00110"/>
    </source>
</evidence>
<feature type="modified residue" description="Phosphohistidine" evidence="14">
    <location>
        <position position="850"/>
    </location>
</feature>
<evidence type="ECO:0000259" key="20">
    <source>
        <dbReference type="PROSITE" id="PS50894"/>
    </source>
</evidence>
<dbReference type="GO" id="GO:0005886">
    <property type="term" value="C:plasma membrane"/>
    <property type="evidence" value="ECO:0007669"/>
    <property type="project" value="UniProtKB-SubCell"/>
</dbReference>
<name>A0AAW7XPD1_9GAMM</name>
<dbReference type="InterPro" id="IPR005467">
    <property type="entry name" value="His_kinase_dom"/>
</dbReference>
<evidence type="ECO:0000313" key="21">
    <source>
        <dbReference type="EMBL" id="MDO6454650.1"/>
    </source>
</evidence>
<evidence type="ECO:0000256" key="1">
    <source>
        <dbReference type="ARBA" id="ARBA00000085"/>
    </source>
</evidence>
<dbReference type="PROSITE" id="PS50894">
    <property type="entry name" value="HPT"/>
    <property type="match status" value="1"/>
</dbReference>
<evidence type="ECO:0000256" key="4">
    <source>
        <dbReference type="ARBA" id="ARBA00022475"/>
    </source>
</evidence>
<dbReference type="SUPFAM" id="SSF52172">
    <property type="entry name" value="CheY-like"/>
    <property type="match status" value="1"/>
</dbReference>
<dbReference type="CDD" id="cd00088">
    <property type="entry name" value="HPT"/>
    <property type="match status" value="1"/>
</dbReference>
<dbReference type="Gene3D" id="1.10.287.130">
    <property type="match status" value="1"/>
</dbReference>
<dbReference type="EMBL" id="JAUOPG010000009">
    <property type="protein sequence ID" value="MDO6454650.1"/>
    <property type="molecule type" value="Genomic_DNA"/>
</dbReference>
<sequence>MKKLLYDLPVRHKLSAIVMATALAVVMLSYSIFIVNFWLTSRDQLVESLHTLTKAVSANVSAAVIFDDSLTATEILNTLNANPNVEYAVLQNVEGAFFAGYGDLLSPQDKTQFENFMSVQSTDWSYDFIDNYLIIEQPVMVEKRLIGMLGVAVSLENYQESIRRWVLYGVGILFLVLLVGYFISLRLQRFIIKPLDKMVNTMSEVAKSSDYSSRVRYRSKDELGQLVEGFNNMLAQIQNRDAELKHARDVAEQANHAKSRFLATMSHEIRTPMNGVLGMAELIMSTPLNEEQLRYAQTIHSSGASLLSIINDILDYSKFEAGQLKLESIRLDMYEQIDHVLELLGESAHNKQIKLHTEYDPKFSGHLKGDSTRIRQVLINLVGNAIKFTQDGSIVIKVRSFFSDDSPFIRIDVIDSGPGISPEAQERIFESFSQADSSITRKYGGTGLGLAICKQLVESMSGRIGVQSVPGDGATFWFELPVEQSDIQQGHDGATLLGGYRMLVVSLDSTFAQQLKEQLHCWDVYVDIAASVHMAEQKLQMASERGKSFDVMIIDREGIARESISLMQSVKRRANLSEPAYLLVSTPEQSYSCLPSNAKVIFKHSDSVRPSVLLDTLSGMLAPDSLSFGGTQPTGDANNLDETDHEHLNGRVLLVEDNLVNQQVASGLLRSIGCEFVIANNGREAVEKWRNDRFDIILMDIEMPILDGISATAEIREAEIAGQQAYTPIVAVTANAMDGDRELYLSNGMDDYLSKPFSRAGIHKTLTRWLSDGSSAFSDLEQESDQYSSEPTQIIDYAHLEHLKQLYDEDGQPLIRGLIDIYIKNADEILANLKQAAKQQDFEEIRRLAHSLKSSSGNLGLSEVTQLSRSIELRCQRGNVDEVDDEIVLLANACRQANEVLVGLVSLPEWM</sequence>
<dbReference type="SUPFAM" id="SSF55874">
    <property type="entry name" value="ATPase domain of HSP90 chaperone/DNA topoisomerase II/histidine kinase"/>
    <property type="match status" value="1"/>
</dbReference>
<dbReference type="Pfam" id="PF00672">
    <property type="entry name" value="HAMP"/>
    <property type="match status" value="1"/>
</dbReference>
<evidence type="ECO:0000256" key="7">
    <source>
        <dbReference type="ARBA" id="ARBA00022692"/>
    </source>
</evidence>
<dbReference type="RefSeq" id="WP_303551411.1">
    <property type="nucleotide sequence ID" value="NZ_JAUOPG010000009.1"/>
</dbReference>
<evidence type="ECO:0000256" key="6">
    <source>
        <dbReference type="ARBA" id="ARBA00022679"/>
    </source>
</evidence>
<dbReference type="AlphaFoldDB" id="A0AAW7XPD1"/>
<feature type="transmembrane region" description="Helical" evidence="16">
    <location>
        <begin position="14"/>
        <end position="39"/>
    </location>
</feature>
<comment type="subcellular location">
    <subcellularLocation>
        <location evidence="2">Cell membrane</location>
        <topology evidence="2">Multi-pass membrane protein</topology>
    </subcellularLocation>
</comment>